<evidence type="ECO:0000313" key="7">
    <source>
        <dbReference type="Proteomes" id="UP000694728"/>
    </source>
</evidence>
<protein>
    <submittedName>
        <fullName evidence="6">Uncharacterized protein</fullName>
    </submittedName>
</protein>
<dbReference type="FunFam" id="3.30.70.1820:FF:000002">
    <property type="entry name" value="LINE-1 retrotransposable element ORF1 protein"/>
    <property type="match status" value="1"/>
</dbReference>
<organism evidence="6 7">
    <name type="scientific">Sus scrofa</name>
    <name type="common">Pig</name>
    <dbReference type="NCBI Taxonomy" id="9823"/>
    <lineage>
        <taxon>Eukaryota</taxon>
        <taxon>Metazoa</taxon>
        <taxon>Chordata</taxon>
        <taxon>Craniata</taxon>
        <taxon>Vertebrata</taxon>
        <taxon>Euteleostomi</taxon>
        <taxon>Mammalia</taxon>
        <taxon>Eutheria</taxon>
        <taxon>Laurasiatheria</taxon>
        <taxon>Artiodactyla</taxon>
        <taxon>Suina</taxon>
        <taxon>Suidae</taxon>
        <taxon>Sus</taxon>
    </lineage>
</organism>
<dbReference type="InterPro" id="IPR035300">
    <property type="entry name" value="L1_dsRBD"/>
</dbReference>
<feature type="compositionally biased region" description="Basic and acidic residues" evidence="3">
    <location>
        <begin position="492"/>
        <end position="513"/>
    </location>
</feature>
<feature type="coiled-coil region" evidence="2">
    <location>
        <begin position="146"/>
        <end position="205"/>
    </location>
</feature>
<feature type="domain" description="L1 transposable element RRM" evidence="4">
    <location>
        <begin position="229"/>
        <end position="321"/>
    </location>
</feature>
<dbReference type="Gene3D" id="1.20.5.390">
    <property type="entry name" value="L1 transposable element, trimerization domain"/>
    <property type="match status" value="1"/>
</dbReference>
<dbReference type="Pfam" id="PF17490">
    <property type="entry name" value="Tnp_22_dsRBD"/>
    <property type="match status" value="1"/>
</dbReference>
<dbReference type="PANTHER" id="PTHR11505">
    <property type="entry name" value="L1 TRANSPOSABLE ELEMENT-RELATED"/>
    <property type="match status" value="1"/>
</dbReference>
<evidence type="ECO:0000256" key="1">
    <source>
        <dbReference type="ARBA" id="ARBA00061640"/>
    </source>
</evidence>
<dbReference type="Pfam" id="PF02994">
    <property type="entry name" value="Transposase_22"/>
    <property type="match status" value="1"/>
</dbReference>
<feature type="compositionally biased region" description="Pro residues" evidence="3">
    <location>
        <begin position="11"/>
        <end position="23"/>
    </location>
</feature>
<accession>A0A8D1I7H3</accession>
<evidence type="ECO:0000259" key="5">
    <source>
        <dbReference type="Pfam" id="PF17490"/>
    </source>
</evidence>
<dbReference type="InterPro" id="IPR042566">
    <property type="entry name" value="L1_C"/>
</dbReference>
<comment type="similarity">
    <text evidence="1">Belongs to the transposase 22 family.</text>
</comment>
<sequence length="531" mass="62140">MSSAAHRLCPIDPPGDPPVPQPPLISSTNKTSTTGRIGISFTYPWAGISTHPHQEAYSKPPYQLQPQGRQTTEAREATTLLSVKRSPHQKTIEMKRHKTVTQMRAKEETTENQLSDQEILSLQGKDLSLLMLKMMQDVGHKLEAKTDNLQETLTKEIQDRKREQEEMQNTIPEIKNSLDAANSRIREAEEEISKVEDRRVEITDREQKREKRLKTNEESLRELWDHVKRTNIRIIGVPEGEEREKGTEKILKETIAKNFPNMGKEPLTQIQEAQRLPYKINPRRHILTQRTKIKDREKILKAAREKKQITDKGTPIRLSADFSAETLQPRREWHDTLNVMKGKNRQPRLLSPARLSCRFQGEIKSFTDKQRLREFSNTKPALQQILKELLQAEEKRPQQETKIPQMTRLTSQGIHTVKIQNHPRTIRPPKSDILRRAAYKCRTLEMHLQLRDPQLKTISYRERLLYQNFRISANQTSTTDTQKNKKHQLKCNTKDSHQATRGENKRRREEKRATQTNPKQLIKWQEEHTYQ</sequence>
<evidence type="ECO:0000256" key="2">
    <source>
        <dbReference type="SAM" id="Coils"/>
    </source>
</evidence>
<dbReference type="InterPro" id="IPR043636">
    <property type="entry name" value="L1_RRM_dom"/>
</dbReference>
<dbReference type="AlphaFoldDB" id="A0A8D1I7H3"/>
<evidence type="ECO:0000256" key="3">
    <source>
        <dbReference type="SAM" id="MobiDB-lite"/>
    </source>
</evidence>
<dbReference type="InterPro" id="IPR004244">
    <property type="entry name" value="Transposase_22"/>
</dbReference>
<dbReference type="Ensembl" id="ENSSSCT00045040992.1">
    <property type="protein sequence ID" value="ENSSSCP00045028473.1"/>
    <property type="gene ID" value="ENSSSCG00045024031.1"/>
</dbReference>
<dbReference type="Proteomes" id="UP000694728">
    <property type="component" value="Unplaced"/>
</dbReference>
<dbReference type="Gene3D" id="3.30.70.1820">
    <property type="entry name" value="L1 transposable element, RRM domain"/>
    <property type="match status" value="1"/>
</dbReference>
<keyword evidence="2" id="KW-0175">Coiled coil</keyword>
<feature type="region of interest" description="Disordered" evidence="3">
    <location>
        <begin position="1"/>
        <end position="35"/>
    </location>
</feature>
<feature type="domain" description="L1 transposable element dsRBD-like" evidence="5">
    <location>
        <begin position="324"/>
        <end position="388"/>
    </location>
</feature>
<proteinExistence type="inferred from homology"/>
<evidence type="ECO:0000259" key="4">
    <source>
        <dbReference type="Pfam" id="PF02994"/>
    </source>
</evidence>
<name>A0A8D1I7H3_PIG</name>
<evidence type="ECO:0000313" key="6">
    <source>
        <dbReference type="Ensembl" id="ENSSSCP00045028473.1"/>
    </source>
</evidence>
<feature type="region of interest" description="Disordered" evidence="3">
    <location>
        <begin position="52"/>
        <end position="71"/>
    </location>
</feature>
<dbReference type="Gene3D" id="3.30.250.20">
    <property type="entry name" value="L1 transposable element, C-terminal domain"/>
    <property type="match status" value="1"/>
</dbReference>
<reference evidence="6" key="1">
    <citation type="submission" date="2025-08" db="UniProtKB">
        <authorList>
            <consortium name="Ensembl"/>
        </authorList>
    </citation>
    <scope>IDENTIFICATION</scope>
</reference>
<feature type="region of interest" description="Disordered" evidence="3">
    <location>
        <begin position="476"/>
        <end position="531"/>
    </location>
</feature>
<feature type="compositionally biased region" description="Polar residues" evidence="3">
    <location>
        <begin position="24"/>
        <end position="35"/>
    </location>
</feature>